<gene>
    <name evidence="1" type="ORF">AN936_13455</name>
</gene>
<proteinExistence type="predicted"/>
<sequence>MSQLKLDPVFMVLSDPHWRLADFDQLFIGPCARKTSEAMNSLPTVIAETIQTIDHGVFG</sequence>
<dbReference type="EMBL" id="CP012700">
    <property type="protein sequence ID" value="ALH81334.1"/>
    <property type="molecule type" value="Genomic_DNA"/>
</dbReference>
<protein>
    <submittedName>
        <fullName evidence="1">Uncharacterized protein</fullName>
    </submittedName>
</protein>
<reference evidence="1 2" key="1">
    <citation type="journal article" date="2015" name="Genome Announc.">
        <title>Complete Genome Sequence of Polypropylene Glycol- and Polyethylene Glycol-Degrading Sphingopyxis macrogoltabida Strain EY-1.</title>
        <authorList>
            <person name="Ohtsubo Y."/>
            <person name="Nagata Y."/>
            <person name="Numata M."/>
            <person name="Tsuchikane K."/>
            <person name="Hosoyama A."/>
            <person name="Yamazoe A."/>
            <person name="Tsuda M."/>
            <person name="Fujita N."/>
            <person name="Kawai F."/>
        </authorList>
    </citation>
    <scope>NUCLEOTIDE SEQUENCE [LARGE SCALE GENOMIC DNA]</scope>
    <source>
        <strain evidence="1 2">EY-1</strain>
    </source>
</reference>
<dbReference type="KEGG" id="smag:AN936_13455"/>
<dbReference type="Proteomes" id="UP000058074">
    <property type="component" value="Chromosome"/>
</dbReference>
<name>A0A0N9UYK2_SPHMC</name>
<organism evidence="1 2">
    <name type="scientific">Sphingopyxis macrogoltabida</name>
    <name type="common">Sphingomonas macrogoltabidus</name>
    <dbReference type="NCBI Taxonomy" id="33050"/>
    <lineage>
        <taxon>Bacteria</taxon>
        <taxon>Pseudomonadati</taxon>
        <taxon>Pseudomonadota</taxon>
        <taxon>Alphaproteobacteria</taxon>
        <taxon>Sphingomonadales</taxon>
        <taxon>Sphingomonadaceae</taxon>
        <taxon>Sphingopyxis</taxon>
    </lineage>
</organism>
<dbReference type="AlphaFoldDB" id="A0A0N9UYK2"/>
<evidence type="ECO:0000313" key="2">
    <source>
        <dbReference type="Proteomes" id="UP000058074"/>
    </source>
</evidence>
<evidence type="ECO:0000313" key="1">
    <source>
        <dbReference type="EMBL" id="ALH81334.1"/>
    </source>
</evidence>
<accession>A0A0N9UYK2</accession>